<evidence type="ECO:0000256" key="3">
    <source>
        <dbReference type="ARBA" id="ARBA00022692"/>
    </source>
</evidence>
<comment type="caution">
    <text evidence="7">The sequence shown here is derived from an EMBL/GenBank/DDBJ whole genome shotgun (WGS) entry which is preliminary data.</text>
</comment>
<evidence type="ECO:0000256" key="6">
    <source>
        <dbReference type="RuleBase" id="RU367022"/>
    </source>
</evidence>
<dbReference type="EMBL" id="JAPVEA010000008">
    <property type="protein sequence ID" value="KAJ5439337.1"/>
    <property type="molecule type" value="Genomic_DNA"/>
</dbReference>
<dbReference type="GO" id="GO:0005375">
    <property type="term" value="F:copper ion transmembrane transporter activity"/>
    <property type="evidence" value="ECO:0007669"/>
    <property type="project" value="UniProtKB-UniRule"/>
</dbReference>
<protein>
    <recommendedName>
        <fullName evidence="6">Copper transport protein</fullName>
    </recommendedName>
</protein>
<comment type="similarity">
    <text evidence="2 6">Belongs to the copper transporter (Ctr) (TC 1.A.56) family. SLC31A subfamily.</text>
</comment>
<accession>A0AAD6BZ41</accession>
<evidence type="ECO:0000256" key="1">
    <source>
        <dbReference type="ARBA" id="ARBA00004141"/>
    </source>
</evidence>
<dbReference type="PANTHER" id="PTHR12483:SF73">
    <property type="entry name" value="COPPER TRANSPORT PROTEIN CTR3"/>
    <property type="match status" value="1"/>
</dbReference>
<reference evidence="7" key="1">
    <citation type="submission" date="2022-12" db="EMBL/GenBank/DDBJ databases">
        <authorList>
            <person name="Petersen C."/>
        </authorList>
    </citation>
    <scope>NUCLEOTIDE SEQUENCE</scope>
    <source>
        <strain evidence="7">IBT 16125</strain>
    </source>
</reference>
<keyword evidence="4 6" id="KW-1133">Transmembrane helix</keyword>
<keyword evidence="6" id="KW-0186">Copper</keyword>
<keyword evidence="5 6" id="KW-0472">Membrane</keyword>
<dbReference type="InterPro" id="IPR007274">
    <property type="entry name" value="Cop_transporter"/>
</dbReference>
<reference evidence="7" key="2">
    <citation type="journal article" date="2023" name="IMA Fungus">
        <title>Comparative genomic study of the Penicillium genus elucidates a diverse pangenome and 15 lateral gene transfer events.</title>
        <authorList>
            <person name="Petersen C."/>
            <person name="Sorensen T."/>
            <person name="Nielsen M.R."/>
            <person name="Sondergaard T.E."/>
            <person name="Sorensen J.L."/>
            <person name="Fitzpatrick D.A."/>
            <person name="Frisvad J.C."/>
            <person name="Nielsen K.L."/>
        </authorList>
    </citation>
    <scope>NUCLEOTIDE SEQUENCE</scope>
    <source>
        <strain evidence="7">IBT 16125</strain>
    </source>
</reference>
<gene>
    <name evidence="7" type="ORF">N7458_010335</name>
</gene>
<keyword evidence="6" id="KW-0187">Copper transport</keyword>
<keyword evidence="6" id="KW-0813">Transport</keyword>
<dbReference type="RefSeq" id="XP_056762566.1">
    <property type="nucleotide sequence ID" value="XM_056913717.1"/>
</dbReference>
<feature type="transmembrane region" description="Helical" evidence="6">
    <location>
        <begin position="192"/>
        <end position="210"/>
    </location>
</feature>
<evidence type="ECO:0000313" key="8">
    <source>
        <dbReference type="Proteomes" id="UP001213681"/>
    </source>
</evidence>
<dbReference type="GO" id="GO:0016020">
    <property type="term" value="C:membrane"/>
    <property type="evidence" value="ECO:0007669"/>
    <property type="project" value="UniProtKB-SubCell"/>
</dbReference>
<dbReference type="GeneID" id="81603960"/>
<proteinExistence type="inferred from homology"/>
<feature type="transmembrane region" description="Helical" evidence="6">
    <location>
        <begin position="39"/>
        <end position="57"/>
    </location>
</feature>
<keyword evidence="6" id="KW-0406">Ion transport</keyword>
<evidence type="ECO:0000313" key="7">
    <source>
        <dbReference type="EMBL" id="KAJ5439337.1"/>
    </source>
</evidence>
<name>A0AAD6BZ41_9EURO</name>
<dbReference type="PANTHER" id="PTHR12483">
    <property type="entry name" value="SOLUTE CARRIER FAMILY 31 COPPER TRANSPORTERS"/>
    <property type="match status" value="1"/>
</dbReference>
<comment type="subcellular location">
    <subcellularLocation>
        <location evidence="1 6">Membrane</location>
        <topology evidence="1 6">Multi-pass membrane protein</topology>
    </subcellularLocation>
</comment>
<evidence type="ECO:0000256" key="4">
    <source>
        <dbReference type="ARBA" id="ARBA00022989"/>
    </source>
</evidence>
<evidence type="ECO:0000256" key="2">
    <source>
        <dbReference type="ARBA" id="ARBA00006921"/>
    </source>
</evidence>
<keyword evidence="8" id="KW-1185">Reference proteome</keyword>
<dbReference type="AlphaFoldDB" id="A0AAD6BZ41"/>
<evidence type="ECO:0000256" key="5">
    <source>
        <dbReference type="ARBA" id="ARBA00023136"/>
    </source>
</evidence>
<organism evidence="7 8">
    <name type="scientific">Penicillium daleae</name>
    <dbReference type="NCBI Taxonomy" id="63821"/>
    <lineage>
        <taxon>Eukaryota</taxon>
        <taxon>Fungi</taxon>
        <taxon>Dikarya</taxon>
        <taxon>Ascomycota</taxon>
        <taxon>Pezizomycotina</taxon>
        <taxon>Eurotiomycetes</taxon>
        <taxon>Eurotiomycetidae</taxon>
        <taxon>Eurotiales</taxon>
        <taxon>Aspergillaceae</taxon>
        <taxon>Penicillium</taxon>
    </lineage>
</organism>
<dbReference type="Proteomes" id="UP001213681">
    <property type="component" value="Unassembled WGS sequence"/>
</dbReference>
<keyword evidence="3 6" id="KW-0812">Transmembrane</keyword>
<sequence length="218" mass="23715">MTSVSTALMAMNTSSMGMSSMPSMDGFLSSSWHIRSHGMFAGSCIATICLVLCLEFLRRMGREYDAFILRRAHSAALASKFPAGRRPRRVPSFFLSNGQKCSCDCPIVDGSITAASTSEPSNAKLTGPNNITPVAAEAVHSINGGVANRKTSEHLAPYRPSPVEQVIRALLHMVQFAVAYFIMLLAMYYNGYIIICIFIGAFLGSLIFSWEPLSLSKE</sequence>
<dbReference type="Pfam" id="PF04145">
    <property type="entry name" value="Ctr"/>
    <property type="match status" value="1"/>
</dbReference>